<dbReference type="OrthoDB" id="9800167at2"/>
<comment type="caution">
    <text evidence="8">The sequence shown here is derived from an EMBL/GenBank/DDBJ whole genome shotgun (WGS) entry which is preliminary data.</text>
</comment>
<accession>A0A4R3M9V2</accession>
<evidence type="ECO:0000256" key="3">
    <source>
        <dbReference type="ARBA" id="ARBA00023004"/>
    </source>
</evidence>
<dbReference type="AlphaFoldDB" id="A0A4R3M9V2"/>
<evidence type="ECO:0000256" key="5">
    <source>
        <dbReference type="ARBA" id="ARBA00034078"/>
    </source>
</evidence>
<proteinExistence type="inferred from homology"/>
<dbReference type="PANTHER" id="PTHR21496">
    <property type="entry name" value="FERREDOXIN-RELATED"/>
    <property type="match status" value="1"/>
</dbReference>
<comment type="similarity">
    <text evidence="6">Belongs to the bacterial ring-hydroxylating dioxygenase ferredoxin component family.</text>
</comment>
<evidence type="ECO:0000313" key="8">
    <source>
        <dbReference type="EMBL" id="TCT09423.1"/>
    </source>
</evidence>
<keyword evidence="9" id="KW-1185">Reference proteome</keyword>
<dbReference type="Proteomes" id="UP000295525">
    <property type="component" value="Unassembled WGS sequence"/>
</dbReference>
<dbReference type="RefSeq" id="WP_132580151.1">
    <property type="nucleotide sequence ID" value="NZ_SMAJ01000003.1"/>
</dbReference>
<protein>
    <submittedName>
        <fullName evidence="8">Naphthalene 1,2-dioxygenase system ferredoxin subunit</fullName>
    </submittedName>
</protein>
<dbReference type="Pfam" id="PF00355">
    <property type="entry name" value="Rieske"/>
    <property type="match status" value="1"/>
</dbReference>
<dbReference type="InterPro" id="IPR017941">
    <property type="entry name" value="Rieske_2Fe-2S"/>
</dbReference>
<gene>
    <name evidence="8" type="ORF">EDC26_10341</name>
</gene>
<dbReference type="PROSITE" id="PS51296">
    <property type="entry name" value="RIESKE"/>
    <property type="match status" value="1"/>
</dbReference>
<dbReference type="PANTHER" id="PTHR21496:SF0">
    <property type="entry name" value="RIESKE DOMAIN-CONTAINING PROTEIN"/>
    <property type="match status" value="1"/>
</dbReference>
<dbReference type="CDD" id="cd03528">
    <property type="entry name" value="Rieske_RO_ferredoxin"/>
    <property type="match status" value="1"/>
</dbReference>
<evidence type="ECO:0000259" key="7">
    <source>
        <dbReference type="PROSITE" id="PS51296"/>
    </source>
</evidence>
<evidence type="ECO:0000256" key="1">
    <source>
        <dbReference type="ARBA" id="ARBA00022714"/>
    </source>
</evidence>
<dbReference type="InterPro" id="IPR036922">
    <property type="entry name" value="Rieske_2Fe-2S_sf"/>
</dbReference>
<dbReference type="SUPFAM" id="SSF50022">
    <property type="entry name" value="ISP domain"/>
    <property type="match status" value="1"/>
</dbReference>
<dbReference type="GO" id="GO:0046872">
    <property type="term" value="F:metal ion binding"/>
    <property type="evidence" value="ECO:0007669"/>
    <property type="project" value="UniProtKB-KW"/>
</dbReference>
<evidence type="ECO:0000256" key="4">
    <source>
        <dbReference type="ARBA" id="ARBA00023014"/>
    </source>
</evidence>
<dbReference type="GO" id="GO:0051537">
    <property type="term" value="F:2 iron, 2 sulfur cluster binding"/>
    <property type="evidence" value="ECO:0007669"/>
    <property type="project" value="UniProtKB-KW"/>
</dbReference>
<organism evidence="8 9">
    <name type="scientific">Paralcaligenes ureilyticus</name>
    <dbReference type="NCBI Taxonomy" id="627131"/>
    <lineage>
        <taxon>Bacteria</taxon>
        <taxon>Pseudomonadati</taxon>
        <taxon>Pseudomonadota</taxon>
        <taxon>Betaproteobacteria</taxon>
        <taxon>Burkholderiales</taxon>
        <taxon>Alcaligenaceae</taxon>
        <taxon>Paralcaligenes</taxon>
    </lineage>
</organism>
<evidence type="ECO:0000313" key="9">
    <source>
        <dbReference type="Proteomes" id="UP000295525"/>
    </source>
</evidence>
<evidence type="ECO:0000256" key="2">
    <source>
        <dbReference type="ARBA" id="ARBA00022723"/>
    </source>
</evidence>
<dbReference type="EMBL" id="SMAJ01000003">
    <property type="protein sequence ID" value="TCT09423.1"/>
    <property type="molecule type" value="Genomic_DNA"/>
</dbReference>
<name>A0A4R3M9V2_9BURK</name>
<reference evidence="8 9" key="1">
    <citation type="submission" date="2019-03" db="EMBL/GenBank/DDBJ databases">
        <title>Genomic Encyclopedia of Type Strains, Phase IV (KMG-IV): sequencing the most valuable type-strain genomes for metagenomic binning, comparative biology and taxonomic classification.</title>
        <authorList>
            <person name="Goeker M."/>
        </authorList>
    </citation>
    <scope>NUCLEOTIDE SEQUENCE [LARGE SCALE GENOMIC DNA]</scope>
    <source>
        <strain evidence="8 9">DSM 24591</strain>
    </source>
</reference>
<keyword evidence="4" id="KW-0411">Iron-sulfur</keyword>
<comment type="cofactor">
    <cofactor evidence="5">
        <name>[2Fe-2S] cluster</name>
        <dbReference type="ChEBI" id="CHEBI:190135"/>
    </cofactor>
</comment>
<keyword evidence="8" id="KW-0223">Dioxygenase</keyword>
<keyword evidence="2" id="KW-0479">Metal-binding</keyword>
<keyword evidence="3" id="KW-0408">Iron</keyword>
<dbReference type="GO" id="GO:0051213">
    <property type="term" value="F:dioxygenase activity"/>
    <property type="evidence" value="ECO:0007669"/>
    <property type="project" value="UniProtKB-KW"/>
</dbReference>
<sequence>MVQRWVETGLLKNAIGEDEPASVIVEGHDVAIYRVGEEIFATSNICTHGQARLCEGYLEDYEIECPLHQGRFDVRSGKALCAPVTVDIRVYPVEVQDGSVRLGLAE</sequence>
<keyword evidence="1" id="KW-0001">2Fe-2S</keyword>
<keyword evidence="8" id="KW-0560">Oxidoreductase</keyword>
<feature type="domain" description="Rieske" evidence="7">
    <location>
        <begin position="5"/>
        <end position="102"/>
    </location>
</feature>
<evidence type="ECO:0000256" key="6">
    <source>
        <dbReference type="ARBA" id="ARBA00038001"/>
    </source>
</evidence>
<dbReference type="Gene3D" id="2.102.10.10">
    <property type="entry name" value="Rieske [2Fe-2S] iron-sulphur domain"/>
    <property type="match status" value="1"/>
</dbReference>